<dbReference type="PANTHER" id="PTHR11683">
    <property type="entry name" value="MYELIN PROTEOLIPID"/>
    <property type="match status" value="1"/>
</dbReference>
<dbReference type="PANTHER" id="PTHR11683:SF15">
    <property type="entry name" value="PROTEOLIPID PROTEIN 1B ISOFORM X1"/>
    <property type="match status" value="1"/>
</dbReference>
<keyword evidence="1" id="KW-0812">Transmembrane</keyword>
<evidence type="ECO:0000256" key="2">
    <source>
        <dbReference type="SAM" id="SignalP"/>
    </source>
</evidence>
<dbReference type="SMART" id="SM00002">
    <property type="entry name" value="PLP"/>
    <property type="match status" value="1"/>
</dbReference>
<accession>A0A3B1JUM5</accession>
<reference evidence="3" key="3">
    <citation type="submission" date="2025-08" db="UniProtKB">
        <authorList>
            <consortium name="Ensembl"/>
        </authorList>
    </citation>
    <scope>IDENTIFICATION</scope>
</reference>
<dbReference type="AlphaFoldDB" id="A0A3B1JUM5"/>
<evidence type="ECO:0000313" key="3">
    <source>
        <dbReference type="Ensembl" id="ENSAMXP00000045436.1"/>
    </source>
</evidence>
<reference evidence="4" key="2">
    <citation type="journal article" date="2014" name="Nat. Commun.">
        <title>The cavefish genome reveals candidate genes for eye loss.</title>
        <authorList>
            <person name="McGaugh S.E."/>
            <person name="Gross J.B."/>
            <person name="Aken B."/>
            <person name="Blin M."/>
            <person name="Borowsky R."/>
            <person name="Chalopin D."/>
            <person name="Hinaux H."/>
            <person name="Jeffery W.R."/>
            <person name="Keene A."/>
            <person name="Ma L."/>
            <person name="Minx P."/>
            <person name="Murphy D."/>
            <person name="O'Quin K.E."/>
            <person name="Retaux S."/>
            <person name="Rohner N."/>
            <person name="Searle S.M."/>
            <person name="Stahl B.A."/>
            <person name="Tabin C."/>
            <person name="Volff J.N."/>
            <person name="Yoshizawa M."/>
            <person name="Warren W.C."/>
        </authorList>
    </citation>
    <scope>NUCLEOTIDE SEQUENCE [LARGE SCALE GENOMIC DNA]</scope>
    <source>
        <strain evidence="4">female</strain>
    </source>
</reference>
<evidence type="ECO:0000256" key="1">
    <source>
        <dbReference type="SAM" id="Phobius"/>
    </source>
</evidence>
<name>A0A3B1JUM5_ASTMX</name>
<keyword evidence="2" id="KW-0732">Signal</keyword>
<keyword evidence="1" id="KW-1133">Transmembrane helix</keyword>
<dbReference type="OrthoDB" id="9993736at2759"/>
<feature type="transmembrane region" description="Helical" evidence="1">
    <location>
        <begin position="227"/>
        <end position="247"/>
    </location>
</feature>
<feature type="chain" id="PRO_5017436599" evidence="2">
    <location>
        <begin position="24"/>
        <end position="266"/>
    </location>
</feature>
<sequence length="266" mass="29331">MCVCIVCALCAVCVFICYSPTGCYDCCVRCLGAIPYASLAATLLCYAGVALFCAGGHQALTHTDTLVQMHFARSLQDYVVLADFIKYFQYVIYGLASFFCLFGILLLAEGFYTTSAVKQTFGEFRSTQCSRCLSLTLIIVTYVLAVIWLVVFAFAGIPVYFLSNMASTCHTVNILSETTTSLNQHAWVCMDARQFGLLPWNAMPGKVCGMTMANICKTPEFYVTYDYYITAFAGAGITLLSLVLYIVPATYNYAVLRFLGRKGIRC</sequence>
<dbReference type="GeneTree" id="ENSGT00390000006915"/>
<reference evidence="3" key="4">
    <citation type="submission" date="2025-09" db="UniProtKB">
        <authorList>
            <consortium name="Ensembl"/>
        </authorList>
    </citation>
    <scope>IDENTIFICATION</scope>
</reference>
<dbReference type="PRINTS" id="PR00214">
    <property type="entry name" value="MYELINPLP"/>
</dbReference>
<dbReference type="GO" id="GO:0005886">
    <property type="term" value="C:plasma membrane"/>
    <property type="evidence" value="ECO:0007669"/>
    <property type="project" value="TreeGrafter"/>
</dbReference>
<feature type="transmembrane region" description="Helical" evidence="1">
    <location>
        <begin position="133"/>
        <end position="157"/>
    </location>
</feature>
<dbReference type="Pfam" id="PF01275">
    <property type="entry name" value="Myelin_PLP"/>
    <property type="match status" value="1"/>
</dbReference>
<dbReference type="InterPro" id="IPR001614">
    <property type="entry name" value="Myelin_PLP"/>
</dbReference>
<dbReference type="GO" id="GO:0043209">
    <property type="term" value="C:myelin sheath"/>
    <property type="evidence" value="ECO:0007669"/>
    <property type="project" value="TreeGrafter"/>
</dbReference>
<dbReference type="GO" id="GO:0019911">
    <property type="term" value="F:structural constituent of myelin sheath"/>
    <property type="evidence" value="ECO:0007669"/>
    <property type="project" value="TreeGrafter"/>
</dbReference>
<proteinExistence type="predicted"/>
<feature type="transmembrane region" description="Helical" evidence="1">
    <location>
        <begin position="91"/>
        <end position="112"/>
    </location>
</feature>
<dbReference type="Proteomes" id="UP000018467">
    <property type="component" value="Unassembled WGS sequence"/>
</dbReference>
<feature type="signal peptide" evidence="2">
    <location>
        <begin position="1"/>
        <end position="23"/>
    </location>
</feature>
<dbReference type="GO" id="GO:0061564">
    <property type="term" value="P:axon development"/>
    <property type="evidence" value="ECO:0007669"/>
    <property type="project" value="TreeGrafter"/>
</dbReference>
<dbReference type="GO" id="GO:0022010">
    <property type="term" value="P:central nervous system myelination"/>
    <property type="evidence" value="ECO:0007669"/>
    <property type="project" value="TreeGrafter"/>
</dbReference>
<organism evidence="3 4">
    <name type="scientific">Astyanax mexicanus</name>
    <name type="common">Blind cave fish</name>
    <name type="synonym">Astyanax fasciatus mexicanus</name>
    <dbReference type="NCBI Taxonomy" id="7994"/>
    <lineage>
        <taxon>Eukaryota</taxon>
        <taxon>Metazoa</taxon>
        <taxon>Chordata</taxon>
        <taxon>Craniata</taxon>
        <taxon>Vertebrata</taxon>
        <taxon>Euteleostomi</taxon>
        <taxon>Actinopterygii</taxon>
        <taxon>Neopterygii</taxon>
        <taxon>Teleostei</taxon>
        <taxon>Ostariophysi</taxon>
        <taxon>Characiformes</taxon>
        <taxon>Characoidei</taxon>
        <taxon>Acestrorhamphidae</taxon>
        <taxon>Acestrorhamphinae</taxon>
        <taxon>Astyanax</taxon>
    </lineage>
</organism>
<dbReference type="InParanoid" id="A0A3B1JUM5"/>
<dbReference type="Ensembl" id="ENSAMXT00000034631.1">
    <property type="protein sequence ID" value="ENSAMXP00000045436.1"/>
    <property type="gene ID" value="ENSAMXG00000036804.1"/>
</dbReference>
<dbReference type="Bgee" id="ENSAMXG00000036804">
    <property type="expression patterns" value="Expressed in brain and 10 other cell types or tissues"/>
</dbReference>
<feature type="transmembrane region" description="Helical" evidence="1">
    <location>
        <begin position="33"/>
        <end position="54"/>
    </location>
</feature>
<protein>
    <submittedName>
        <fullName evidence="3">Proteolipid protein 1b</fullName>
    </submittedName>
</protein>
<dbReference type="STRING" id="7994.ENSAMXP00000045436"/>
<evidence type="ECO:0000313" key="4">
    <source>
        <dbReference type="Proteomes" id="UP000018467"/>
    </source>
</evidence>
<reference evidence="4" key="1">
    <citation type="submission" date="2013-03" db="EMBL/GenBank/DDBJ databases">
        <authorList>
            <person name="Jeffery W."/>
            <person name="Warren W."/>
            <person name="Wilson R.K."/>
        </authorList>
    </citation>
    <scope>NUCLEOTIDE SEQUENCE</scope>
    <source>
        <strain evidence="4">female</strain>
    </source>
</reference>
<keyword evidence="1" id="KW-0472">Membrane</keyword>
<keyword evidence="4" id="KW-1185">Reference proteome</keyword>